<dbReference type="PRINTS" id="PR02008">
    <property type="entry name" value="RCMTFAMILY"/>
</dbReference>
<keyword evidence="8 13" id="KW-0949">S-adenosyl-L-methionine</keyword>
<dbReference type="InterPro" id="IPR004573">
    <property type="entry name" value="rRNA_ssu_MeTfrase_B"/>
</dbReference>
<keyword evidence="7 13" id="KW-0808">Transferase</keyword>
<evidence type="ECO:0000256" key="6">
    <source>
        <dbReference type="ARBA" id="ARBA00022603"/>
    </source>
</evidence>
<dbReference type="Proteomes" id="UP001589818">
    <property type="component" value="Unassembled WGS sequence"/>
</dbReference>
<dbReference type="GO" id="GO:0032259">
    <property type="term" value="P:methylation"/>
    <property type="evidence" value="ECO:0007669"/>
    <property type="project" value="UniProtKB-KW"/>
</dbReference>
<dbReference type="InterPro" id="IPR023267">
    <property type="entry name" value="RCMT"/>
</dbReference>
<dbReference type="Pfam" id="PF22458">
    <property type="entry name" value="RsmF-B_ferredox"/>
    <property type="match status" value="1"/>
</dbReference>
<dbReference type="SUPFAM" id="SSF48013">
    <property type="entry name" value="NusB-like"/>
    <property type="match status" value="1"/>
</dbReference>
<dbReference type="Gene3D" id="3.40.50.150">
    <property type="entry name" value="Vaccinia Virus protein VP39"/>
    <property type="match status" value="1"/>
</dbReference>
<feature type="region of interest" description="Disordered" evidence="14">
    <location>
        <begin position="1"/>
        <end position="53"/>
    </location>
</feature>
<feature type="binding site" evidence="13">
    <location>
        <position position="380"/>
    </location>
    <ligand>
        <name>S-adenosyl-L-methionine</name>
        <dbReference type="ChEBI" id="CHEBI:59789"/>
    </ligand>
</feature>
<dbReference type="InterPro" id="IPR035926">
    <property type="entry name" value="NusB-like_sf"/>
</dbReference>
<evidence type="ECO:0000256" key="8">
    <source>
        <dbReference type="ARBA" id="ARBA00022691"/>
    </source>
</evidence>
<dbReference type="EMBL" id="JBHLVF010000010">
    <property type="protein sequence ID" value="MFC0390944.1"/>
    <property type="molecule type" value="Genomic_DNA"/>
</dbReference>
<dbReference type="InterPro" id="IPR049560">
    <property type="entry name" value="MeTrfase_RsmB-F_NOP2_cat"/>
</dbReference>
<dbReference type="RefSeq" id="WP_204818376.1">
    <property type="nucleotide sequence ID" value="NZ_JANHOF010000004.1"/>
</dbReference>
<comment type="subcellular location">
    <subcellularLocation>
        <location evidence="2">Cytoplasm</location>
    </subcellularLocation>
</comment>
<evidence type="ECO:0000256" key="12">
    <source>
        <dbReference type="ARBA" id="ARBA00047283"/>
    </source>
</evidence>
<dbReference type="InterPro" id="IPR054728">
    <property type="entry name" value="RsmB-like_ferredoxin"/>
</dbReference>
<reference evidence="16 17" key="1">
    <citation type="submission" date="2024-09" db="EMBL/GenBank/DDBJ databases">
        <authorList>
            <person name="Sun Q."/>
            <person name="Mori K."/>
        </authorList>
    </citation>
    <scope>NUCLEOTIDE SEQUENCE [LARGE SCALE GENOMIC DNA]</scope>
    <source>
        <strain evidence="16 17">CCM 4839</strain>
    </source>
</reference>
<feature type="binding site" evidence="13">
    <location>
        <begin position="310"/>
        <end position="316"/>
    </location>
    <ligand>
        <name>S-adenosyl-L-methionine</name>
        <dbReference type="ChEBI" id="CHEBI:59789"/>
    </ligand>
</feature>
<protein>
    <recommendedName>
        <fullName evidence="3">16S rRNA (cytosine(967)-C(5))-methyltransferase</fullName>
        <ecNumber evidence="3">2.1.1.176</ecNumber>
    </recommendedName>
    <alternativeName>
        <fullName evidence="10">16S rRNA m5C967 methyltransferase</fullName>
    </alternativeName>
    <alternativeName>
        <fullName evidence="11">rRNA (cytosine-C(5)-)-methyltransferase RsmB</fullName>
    </alternativeName>
</protein>
<evidence type="ECO:0000256" key="4">
    <source>
        <dbReference type="ARBA" id="ARBA00022490"/>
    </source>
</evidence>
<dbReference type="InterPro" id="IPR001678">
    <property type="entry name" value="MeTrfase_RsmB-F_NOP2_dom"/>
</dbReference>
<evidence type="ECO:0000256" key="2">
    <source>
        <dbReference type="ARBA" id="ARBA00004496"/>
    </source>
</evidence>
<evidence type="ECO:0000256" key="3">
    <source>
        <dbReference type="ARBA" id="ARBA00012140"/>
    </source>
</evidence>
<comment type="caution">
    <text evidence="16">The sequence shown here is derived from an EMBL/GenBank/DDBJ whole genome shotgun (WGS) entry which is preliminary data.</text>
</comment>
<evidence type="ECO:0000256" key="7">
    <source>
        <dbReference type="ARBA" id="ARBA00022679"/>
    </source>
</evidence>
<dbReference type="PANTHER" id="PTHR22807:SF53">
    <property type="entry name" value="RIBOSOMAL RNA SMALL SUBUNIT METHYLTRANSFERASE B-RELATED"/>
    <property type="match status" value="1"/>
</dbReference>
<keyword evidence="6 13" id="KW-0489">Methyltransferase</keyword>
<dbReference type="PROSITE" id="PS51686">
    <property type="entry name" value="SAM_MT_RSMB_NOP"/>
    <property type="match status" value="1"/>
</dbReference>
<name>A0ABV6J618_9BACL</name>
<dbReference type="Pfam" id="PF01189">
    <property type="entry name" value="Methyltr_RsmB-F"/>
    <property type="match status" value="1"/>
</dbReference>
<dbReference type="InterPro" id="IPR029063">
    <property type="entry name" value="SAM-dependent_MTases_sf"/>
</dbReference>
<keyword evidence="17" id="KW-1185">Reference proteome</keyword>
<proteinExistence type="inferred from homology"/>
<gene>
    <name evidence="16" type="primary">rsmB</name>
    <name evidence="16" type="ORF">ACFFJ8_06110</name>
</gene>
<dbReference type="EC" id="2.1.1.176" evidence="3"/>
<evidence type="ECO:0000256" key="13">
    <source>
        <dbReference type="PROSITE-ProRule" id="PRU01023"/>
    </source>
</evidence>
<accession>A0ABV6J618</accession>
<feature type="compositionally biased region" description="Basic and acidic residues" evidence="14">
    <location>
        <begin position="1"/>
        <end position="12"/>
    </location>
</feature>
<feature type="domain" description="SAM-dependent MTase RsmB/NOP-type" evidence="15">
    <location>
        <begin position="220"/>
        <end position="502"/>
    </location>
</feature>
<feature type="binding site" evidence="13">
    <location>
        <position position="361"/>
    </location>
    <ligand>
        <name>S-adenosyl-L-methionine</name>
        <dbReference type="ChEBI" id="CHEBI:59789"/>
    </ligand>
</feature>
<organism evidence="16 17">
    <name type="scientific">Paenibacillus mendelii</name>
    <dbReference type="NCBI Taxonomy" id="206163"/>
    <lineage>
        <taxon>Bacteria</taxon>
        <taxon>Bacillati</taxon>
        <taxon>Bacillota</taxon>
        <taxon>Bacilli</taxon>
        <taxon>Bacillales</taxon>
        <taxon>Paenibacillaceae</taxon>
        <taxon>Paenibacillus</taxon>
    </lineage>
</organism>
<dbReference type="InterPro" id="IPR006027">
    <property type="entry name" value="NusB_RsmB_TIM44"/>
</dbReference>
<dbReference type="CDD" id="cd02440">
    <property type="entry name" value="AdoMet_MTases"/>
    <property type="match status" value="1"/>
</dbReference>
<feature type="active site" description="Nucleophile" evidence="13">
    <location>
        <position position="433"/>
    </location>
</feature>
<dbReference type="SUPFAM" id="SSF53335">
    <property type="entry name" value="S-adenosyl-L-methionine-dependent methyltransferases"/>
    <property type="match status" value="1"/>
</dbReference>
<sequence length="503" mass="54368">MSGPDTRKDLPASKRRKNGGGGRKAPGSAAAVRNGGPASQGGGSSRKPKPQTAREVALNTLVKVAASGAYSNLQLNSALQEAGLTRQDAGLATELVYGTIQQQRLLDYRLSGLVAKGLDKLNPWVLQLLRLSAYQLLCLDRIPAHAAVNEAVQIAKKRGHAGISGMVNGVLRNMERRLQELRGPVEENNPVIRIGVTYSYPDWLVKRWITAYGEAEAEAICASGNESPHPSMRVNRLRLSRDEALSRLAEAGYQAAPSSLAPAGIIVDGGGNLALMDNYAEGLWTMQDESSMLVAEVCAPEPGWKVLDCCAAPGGKSTHLAELMGDQGRVVANDVHPHKRQLIDEQARRLGLDAIITETGDAAELSGRFTAASFDLVLLDAPCSGFGVIRRKPEIKWTKTPEDVQSIAALQRRLLAEAAKLVRPGGTLVYSTCTIEREENEAQVAAFLRENPDFESDTQWPENVLQPLQKAGAVNGQFQGYVQLLPHQFGSDGFFIAKFKHRE</sequence>
<comment type="catalytic activity">
    <reaction evidence="12">
        <text>cytidine(967) in 16S rRNA + S-adenosyl-L-methionine = 5-methylcytidine(967) in 16S rRNA + S-adenosyl-L-homocysteine + H(+)</text>
        <dbReference type="Rhea" id="RHEA:42748"/>
        <dbReference type="Rhea" id="RHEA-COMP:10219"/>
        <dbReference type="Rhea" id="RHEA-COMP:10220"/>
        <dbReference type="ChEBI" id="CHEBI:15378"/>
        <dbReference type="ChEBI" id="CHEBI:57856"/>
        <dbReference type="ChEBI" id="CHEBI:59789"/>
        <dbReference type="ChEBI" id="CHEBI:74483"/>
        <dbReference type="ChEBI" id="CHEBI:82748"/>
        <dbReference type="EC" id="2.1.1.176"/>
    </reaction>
</comment>
<feature type="binding site" evidence="13">
    <location>
        <position position="334"/>
    </location>
    <ligand>
        <name>S-adenosyl-L-methionine</name>
        <dbReference type="ChEBI" id="CHEBI:59789"/>
    </ligand>
</feature>
<keyword evidence="5" id="KW-0698">rRNA processing</keyword>
<comment type="function">
    <text evidence="1">Specifically methylates the cytosine at position 967 (m5C967) of 16S rRNA.</text>
</comment>
<dbReference type="GO" id="GO:0008168">
    <property type="term" value="F:methyltransferase activity"/>
    <property type="evidence" value="ECO:0007669"/>
    <property type="project" value="UniProtKB-KW"/>
</dbReference>
<evidence type="ECO:0000256" key="5">
    <source>
        <dbReference type="ARBA" id="ARBA00022552"/>
    </source>
</evidence>
<dbReference type="Pfam" id="PF01029">
    <property type="entry name" value="NusB"/>
    <property type="match status" value="1"/>
</dbReference>
<keyword evidence="9 13" id="KW-0694">RNA-binding</keyword>
<comment type="similarity">
    <text evidence="13">Belongs to the class I-like SAM-binding methyltransferase superfamily. RsmB/NOP family.</text>
</comment>
<evidence type="ECO:0000256" key="14">
    <source>
        <dbReference type="SAM" id="MobiDB-lite"/>
    </source>
</evidence>
<evidence type="ECO:0000313" key="17">
    <source>
        <dbReference type="Proteomes" id="UP001589818"/>
    </source>
</evidence>
<dbReference type="PANTHER" id="PTHR22807">
    <property type="entry name" value="NOP2 YEAST -RELATED NOL1/NOP2/FMU SUN DOMAIN-CONTAINING"/>
    <property type="match status" value="1"/>
</dbReference>
<evidence type="ECO:0000256" key="10">
    <source>
        <dbReference type="ARBA" id="ARBA00030399"/>
    </source>
</evidence>
<evidence type="ECO:0000256" key="9">
    <source>
        <dbReference type="ARBA" id="ARBA00022884"/>
    </source>
</evidence>
<evidence type="ECO:0000256" key="11">
    <source>
        <dbReference type="ARBA" id="ARBA00031088"/>
    </source>
</evidence>
<dbReference type="NCBIfam" id="NF011494">
    <property type="entry name" value="PRK14902.1"/>
    <property type="match status" value="1"/>
</dbReference>
<dbReference type="Gene3D" id="1.10.940.10">
    <property type="entry name" value="NusB-like"/>
    <property type="match status" value="1"/>
</dbReference>
<evidence type="ECO:0000256" key="1">
    <source>
        <dbReference type="ARBA" id="ARBA00002724"/>
    </source>
</evidence>
<evidence type="ECO:0000259" key="15">
    <source>
        <dbReference type="PROSITE" id="PS51686"/>
    </source>
</evidence>
<dbReference type="Gene3D" id="3.30.70.1170">
    <property type="entry name" value="Sun protein, domain 3"/>
    <property type="match status" value="1"/>
</dbReference>
<keyword evidence="4" id="KW-0963">Cytoplasm</keyword>
<evidence type="ECO:0000313" key="16">
    <source>
        <dbReference type="EMBL" id="MFC0390944.1"/>
    </source>
</evidence>
<dbReference type="NCBIfam" id="TIGR00563">
    <property type="entry name" value="rsmB"/>
    <property type="match status" value="1"/>
</dbReference>